<protein>
    <submittedName>
        <fullName evidence="1">Uncharacterized protein</fullName>
    </submittedName>
</protein>
<dbReference type="EMBL" id="VBOZ01000035">
    <property type="protein sequence ID" value="TMQ62870.1"/>
    <property type="molecule type" value="Genomic_DNA"/>
</dbReference>
<accession>A0A538TGY0</accession>
<organism evidence="1 2">
    <name type="scientific">Eiseniibacteriota bacterium</name>
    <dbReference type="NCBI Taxonomy" id="2212470"/>
    <lineage>
        <taxon>Bacteria</taxon>
        <taxon>Candidatus Eiseniibacteriota</taxon>
    </lineage>
</organism>
<sequence length="156" mass="17539">MSSRADSNFVATQGVMKEDQEPLRLLNRELFRGDLLGPFGNGVWTVDYRFGPGLFEVDSTCPGHQALERFLNRDIKAGTETHRIFLSCLDIPAEIERDTNTSGWTFCMRCPVISRPALRPYLDAIDLYSLVNLFDCRTAGRKRGRGSSTWSSSPVC</sequence>
<reference evidence="1 2" key="1">
    <citation type="journal article" date="2019" name="Nat. Microbiol.">
        <title>Mediterranean grassland soil C-N compound turnover is dependent on rainfall and depth, and is mediated by genomically divergent microorganisms.</title>
        <authorList>
            <person name="Diamond S."/>
            <person name="Andeer P.F."/>
            <person name="Li Z."/>
            <person name="Crits-Christoph A."/>
            <person name="Burstein D."/>
            <person name="Anantharaman K."/>
            <person name="Lane K.R."/>
            <person name="Thomas B.C."/>
            <person name="Pan C."/>
            <person name="Northen T.R."/>
            <person name="Banfield J.F."/>
        </authorList>
    </citation>
    <scope>NUCLEOTIDE SEQUENCE [LARGE SCALE GENOMIC DNA]</scope>
    <source>
        <strain evidence="1">WS_9</strain>
    </source>
</reference>
<comment type="caution">
    <text evidence="1">The sequence shown here is derived from an EMBL/GenBank/DDBJ whole genome shotgun (WGS) entry which is preliminary data.</text>
</comment>
<name>A0A538TGY0_UNCEI</name>
<evidence type="ECO:0000313" key="2">
    <source>
        <dbReference type="Proteomes" id="UP000317691"/>
    </source>
</evidence>
<proteinExistence type="predicted"/>
<dbReference type="Proteomes" id="UP000317691">
    <property type="component" value="Unassembled WGS sequence"/>
</dbReference>
<dbReference type="AlphaFoldDB" id="A0A538TGY0"/>
<gene>
    <name evidence="1" type="ORF">E6K79_11485</name>
</gene>
<evidence type="ECO:0000313" key="1">
    <source>
        <dbReference type="EMBL" id="TMQ62870.1"/>
    </source>
</evidence>